<reference evidence="5" key="1">
    <citation type="journal article" date="2019" name="Int. J. Syst. Evol. Microbiol.">
        <title>The Global Catalogue of Microorganisms (GCM) 10K type strain sequencing project: providing services to taxonomists for standard genome sequencing and annotation.</title>
        <authorList>
            <consortium name="The Broad Institute Genomics Platform"/>
            <consortium name="The Broad Institute Genome Sequencing Center for Infectious Disease"/>
            <person name="Wu L."/>
            <person name="Ma J."/>
        </authorList>
    </citation>
    <scope>NUCLEOTIDE SEQUENCE [LARGE SCALE GENOMIC DNA]</scope>
    <source>
        <strain evidence="5">JCM 3325</strain>
    </source>
</reference>
<dbReference type="InterPro" id="IPR036188">
    <property type="entry name" value="FAD/NAD-bd_sf"/>
</dbReference>
<gene>
    <name evidence="4" type="ORF">GCM10010191_12210</name>
</gene>
<evidence type="ECO:0000256" key="2">
    <source>
        <dbReference type="ARBA" id="ARBA00023033"/>
    </source>
</evidence>
<keyword evidence="2 4" id="KW-0503">Monooxygenase</keyword>
<evidence type="ECO:0000259" key="3">
    <source>
        <dbReference type="Pfam" id="PF01494"/>
    </source>
</evidence>
<dbReference type="Proteomes" id="UP001501231">
    <property type="component" value="Unassembled WGS sequence"/>
</dbReference>
<feature type="domain" description="FAD-binding" evidence="3">
    <location>
        <begin position="6"/>
        <end position="338"/>
    </location>
</feature>
<dbReference type="InterPro" id="IPR050493">
    <property type="entry name" value="FAD-dep_Monooxygenase_BioMet"/>
</dbReference>
<dbReference type="Gene3D" id="3.50.50.60">
    <property type="entry name" value="FAD/NAD(P)-binding domain"/>
    <property type="match status" value="1"/>
</dbReference>
<dbReference type="InterPro" id="IPR002938">
    <property type="entry name" value="FAD-bd"/>
</dbReference>
<keyword evidence="5" id="KW-1185">Reference proteome</keyword>
<accession>A0ABP5VKQ7</accession>
<evidence type="ECO:0000256" key="1">
    <source>
        <dbReference type="ARBA" id="ARBA00023002"/>
    </source>
</evidence>
<dbReference type="RefSeq" id="WP_344587512.1">
    <property type="nucleotide sequence ID" value="NZ_BAAARW010000004.1"/>
</dbReference>
<proteinExistence type="predicted"/>
<dbReference type="EMBL" id="BAAARW010000004">
    <property type="protein sequence ID" value="GAA2405851.1"/>
    <property type="molecule type" value="Genomic_DNA"/>
</dbReference>
<dbReference type="GO" id="GO:0004497">
    <property type="term" value="F:monooxygenase activity"/>
    <property type="evidence" value="ECO:0007669"/>
    <property type="project" value="UniProtKB-KW"/>
</dbReference>
<evidence type="ECO:0000313" key="4">
    <source>
        <dbReference type="EMBL" id="GAA2405851.1"/>
    </source>
</evidence>
<keyword evidence="1" id="KW-0560">Oxidoreductase</keyword>
<organism evidence="4 5">
    <name type="scientific">Actinomadura vinacea</name>
    <dbReference type="NCBI Taxonomy" id="115336"/>
    <lineage>
        <taxon>Bacteria</taxon>
        <taxon>Bacillati</taxon>
        <taxon>Actinomycetota</taxon>
        <taxon>Actinomycetes</taxon>
        <taxon>Streptosporangiales</taxon>
        <taxon>Thermomonosporaceae</taxon>
        <taxon>Actinomadura</taxon>
    </lineage>
</organism>
<dbReference type="PRINTS" id="PR00420">
    <property type="entry name" value="RNGMNOXGNASE"/>
</dbReference>
<name>A0ABP5VKQ7_9ACTN</name>
<dbReference type="PANTHER" id="PTHR13789">
    <property type="entry name" value="MONOOXYGENASE"/>
    <property type="match status" value="1"/>
</dbReference>
<sequence>MTVRTAVVVGGGIGGLATAVALCREGWQVEVWERAAEFTEIGAGLSLWPNALRALAVLDLADHVKKLGAVETRGGARDRTGRWLVRTDNSELERRFGEPLIVVHRADLVRTLVEALPAAALRPSTTVTGIHDDGDAVVVENDHGSLRADLVVGADGLHSTVRRLGWPTAEPPRYAGYTAWRMVTEPLPEPLPDGAVTWGRGERFGFTSMRGNRVYCFCTGNVPAGGVTPDGEYAELRRRFGTWAEPIPTLLAAVTPDDVLRHDIYDLPALPTYVSGRVVLLGDAAHAMTPNLGQGACQALEDAAVLGACLAQARDVGSALARYDRQRRTRTQRIVRRSARLGAVGQLAWPPAVLARNLLARLTPGTATLRSMEPILGWDP</sequence>
<comment type="caution">
    <text evidence="4">The sequence shown here is derived from an EMBL/GenBank/DDBJ whole genome shotgun (WGS) entry which is preliminary data.</text>
</comment>
<protein>
    <submittedName>
        <fullName evidence="4">FAD-dependent monooxygenase</fullName>
    </submittedName>
</protein>
<dbReference type="Pfam" id="PF01494">
    <property type="entry name" value="FAD_binding_3"/>
    <property type="match status" value="1"/>
</dbReference>
<dbReference type="PANTHER" id="PTHR13789:SF309">
    <property type="entry name" value="PUTATIVE (AFU_ORTHOLOGUE AFUA_6G14510)-RELATED"/>
    <property type="match status" value="1"/>
</dbReference>
<evidence type="ECO:0000313" key="5">
    <source>
        <dbReference type="Proteomes" id="UP001501231"/>
    </source>
</evidence>
<dbReference type="SUPFAM" id="SSF51905">
    <property type="entry name" value="FAD/NAD(P)-binding domain"/>
    <property type="match status" value="1"/>
</dbReference>